<dbReference type="InterPro" id="IPR008756">
    <property type="entry name" value="Peptidase_M56"/>
</dbReference>
<dbReference type="HOGENOM" id="CLU_490719_0_0_0"/>
<comment type="similarity">
    <text evidence="1">Belongs to the TonB-dependent receptor family.</text>
</comment>
<dbReference type="AlphaFoldDB" id="W0RNF8"/>
<dbReference type="InterPro" id="IPR052173">
    <property type="entry name" value="Beta-lactam_resp_regulator"/>
</dbReference>
<protein>
    <submittedName>
        <fullName evidence="5">Peptidase M56 BlaR1</fullName>
    </submittedName>
</protein>
<keyword evidence="6" id="KW-1185">Reference proteome</keyword>
<keyword evidence="1" id="KW-0998">Cell outer membrane</keyword>
<accession>W0RNF8</accession>
<comment type="subcellular location">
    <subcellularLocation>
        <location evidence="1">Cell outer membrane</location>
        <topology evidence="1">Multi-pass membrane protein</topology>
    </subcellularLocation>
</comment>
<sequence length="555" mass="58309">MTALWMGYAVLLATLLGLAAACVERALRTARRAARVVWVVALAGSLAAPAGAWVARRHVSASPAPVPTTAAAASPATLSALLARARVREIAPDDAARWRALDHPLLAVWLGASLLSIGWLGLSHRRLRTALRAWRSATVAGEDVVLTPGTGPAAVGSEGGRIVLPTWALALAPDDLALMLAHERSHLRARDPQLLAGAALAVALAPWNPALWWQLRRLRLAVELDCDRRVLRRHPDVARYGALLLDVARRGTAARLPLAAALSIQSSALERRIRTMTTRRPRHPLARALVLGALGTGLVAAACEAPRPLAPRPESRVPLSAITNAAPQVERREGEPTIDRVRLAIKQFMPTVASGAESPGRLWFVSDETGKVVKAAFDAGTGKDGALRSPKLRVTLDSQTVLEAKDAIVQSPAQPEFVATMDPSSIATVDVMKLGPGSVTKDSVAVIWIVKKPAGAATAPVTPRAALKRSGVALTSPPDTATPTPNAVRMTGPNGESPIFIVDGVVVPAGPDGRPPLPAPDKIESVEVFKGPAAVKLYGDSASKGVVKVTTKKPD</sequence>
<keyword evidence="1" id="KW-1134">Transmembrane beta strand</keyword>
<feature type="domain" description="Peptidase M56" evidence="3">
    <location>
        <begin position="13"/>
        <end position="274"/>
    </location>
</feature>
<dbReference type="KEGG" id="gba:J421_4495"/>
<dbReference type="InterPro" id="IPR037066">
    <property type="entry name" value="Plug_dom_sf"/>
</dbReference>
<reference evidence="5 6" key="1">
    <citation type="journal article" date="2014" name="Genome Announc.">
        <title>Genome Sequence and Methylome of Soil Bacterium Gemmatirosa kalamazoonensis KBS708T, a Member of the Rarely Cultivated Gemmatimonadetes Phylum.</title>
        <authorList>
            <person name="Debruyn J.M."/>
            <person name="Radosevich M."/>
            <person name="Wommack K.E."/>
            <person name="Polson S.W."/>
            <person name="Hauser L.J."/>
            <person name="Fawaz M.N."/>
            <person name="Korlach J."/>
            <person name="Tsai Y.C."/>
        </authorList>
    </citation>
    <scope>NUCLEOTIDE SEQUENCE [LARGE SCALE GENOMIC DNA]</scope>
    <source>
        <strain evidence="5 6">KBS708</strain>
    </source>
</reference>
<evidence type="ECO:0000256" key="1">
    <source>
        <dbReference type="PROSITE-ProRule" id="PRU01360"/>
    </source>
</evidence>
<dbReference type="PANTHER" id="PTHR34978:SF3">
    <property type="entry name" value="SLR0241 PROTEIN"/>
    <property type="match status" value="1"/>
</dbReference>
<dbReference type="PROSITE" id="PS52016">
    <property type="entry name" value="TONB_DEPENDENT_REC_3"/>
    <property type="match status" value="1"/>
</dbReference>
<dbReference type="InterPro" id="IPR039426">
    <property type="entry name" value="TonB-dep_rcpt-like"/>
</dbReference>
<organism evidence="5 6">
    <name type="scientific">Gemmatirosa kalamazoonensis</name>
    <dbReference type="NCBI Taxonomy" id="861299"/>
    <lineage>
        <taxon>Bacteria</taxon>
        <taxon>Pseudomonadati</taxon>
        <taxon>Gemmatimonadota</taxon>
        <taxon>Gemmatimonadia</taxon>
        <taxon>Gemmatimonadales</taxon>
        <taxon>Gemmatimonadaceae</taxon>
        <taxon>Gemmatirosa</taxon>
    </lineage>
</organism>
<evidence type="ECO:0000313" key="5">
    <source>
        <dbReference type="EMBL" id="AHG92032.1"/>
    </source>
</evidence>
<name>W0RNF8_9BACT</name>
<feature type="domain" description="TonB-dependent receptor plug" evidence="4">
    <location>
        <begin position="471"/>
        <end position="546"/>
    </location>
</feature>
<feature type="transmembrane region" description="Helical" evidence="2">
    <location>
        <begin position="194"/>
        <end position="213"/>
    </location>
</feature>
<keyword evidence="1 2" id="KW-0812">Transmembrane</keyword>
<dbReference type="Gene3D" id="2.170.130.10">
    <property type="entry name" value="TonB-dependent receptor, plug domain"/>
    <property type="match status" value="1"/>
</dbReference>
<dbReference type="Pfam" id="PF05569">
    <property type="entry name" value="Peptidase_M56"/>
    <property type="match status" value="1"/>
</dbReference>
<keyword evidence="1" id="KW-0813">Transport</keyword>
<dbReference type="InterPro" id="IPR012910">
    <property type="entry name" value="Plug_dom"/>
</dbReference>
<dbReference type="EMBL" id="CP007128">
    <property type="protein sequence ID" value="AHG92032.1"/>
    <property type="molecule type" value="Genomic_DNA"/>
</dbReference>
<keyword evidence="2" id="KW-1133">Transmembrane helix</keyword>
<dbReference type="OrthoDB" id="127311at2"/>
<dbReference type="InParanoid" id="W0RNF8"/>
<dbReference type="PANTHER" id="PTHR34978">
    <property type="entry name" value="POSSIBLE SENSOR-TRANSDUCER PROTEIN BLAR"/>
    <property type="match status" value="1"/>
</dbReference>
<evidence type="ECO:0000313" key="6">
    <source>
        <dbReference type="Proteomes" id="UP000019151"/>
    </source>
</evidence>
<evidence type="ECO:0000259" key="4">
    <source>
        <dbReference type="Pfam" id="PF07715"/>
    </source>
</evidence>
<dbReference type="eggNOG" id="COG4219">
    <property type="taxonomic scope" value="Bacteria"/>
</dbReference>
<gene>
    <name evidence="5" type="ORF">J421_4495</name>
</gene>
<evidence type="ECO:0000256" key="2">
    <source>
        <dbReference type="SAM" id="Phobius"/>
    </source>
</evidence>
<feature type="transmembrane region" description="Helical" evidence="2">
    <location>
        <begin position="35"/>
        <end position="54"/>
    </location>
</feature>
<dbReference type="CDD" id="cd07341">
    <property type="entry name" value="M56_BlaR1_MecR1_like"/>
    <property type="match status" value="1"/>
</dbReference>
<dbReference type="GO" id="GO:0009279">
    <property type="term" value="C:cell outer membrane"/>
    <property type="evidence" value="ECO:0007669"/>
    <property type="project" value="UniProtKB-SubCell"/>
</dbReference>
<dbReference type="Proteomes" id="UP000019151">
    <property type="component" value="Chromosome"/>
</dbReference>
<keyword evidence="1 2" id="KW-0472">Membrane</keyword>
<evidence type="ECO:0000259" key="3">
    <source>
        <dbReference type="Pfam" id="PF05569"/>
    </source>
</evidence>
<dbReference type="RefSeq" id="WP_025413463.1">
    <property type="nucleotide sequence ID" value="NZ_CP007128.1"/>
</dbReference>
<dbReference type="PATRIC" id="fig|861299.3.peg.4551"/>
<dbReference type="Pfam" id="PF07715">
    <property type="entry name" value="Plug"/>
    <property type="match status" value="1"/>
</dbReference>
<proteinExistence type="inferred from homology"/>
<feature type="transmembrane region" description="Helical" evidence="2">
    <location>
        <begin position="105"/>
        <end position="122"/>
    </location>
</feature>
<dbReference type="STRING" id="861299.J421_4495"/>
<dbReference type="SUPFAM" id="SSF56935">
    <property type="entry name" value="Porins"/>
    <property type="match status" value="1"/>
</dbReference>